<evidence type="ECO:0000313" key="1">
    <source>
        <dbReference type="EMBL" id="CAA0093284.1"/>
    </source>
</evidence>
<keyword evidence="3" id="KW-1185">Reference proteome</keyword>
<dbReference type="OrthoDB" id="5734488at2"/>
<evidence type="ECO:0000313" key="4">
    <source>
        <dbReference type="Proteomes" id="UP000439591"/>
    </source>
</evidence>
<dbReference type="Proteomes" id="UP000435877">
    <property type="component" value="Unassembled WGS sequence"/>
</dbReference>
<dbReference type="EMBL" id="CACSIM010000004">
    <property type="protein sequence ID" value="CAA0111039.1"/>
    <property type="molecule type" value="Genomic_DNA"/>
</dbReference>
<name>A0A5S9NRV8_9GAMM</name>
<accession>A0A5S9NRV8</accession>
<gene>
    <name evidence="1" type="ORF">IHBHHGIJ_02444</name>
    <name evidence="2" type="ORF">KFEGEMFD_02631</name>
</gene>
<dbReference type="EMBL" id="CACSIK010000001">
    <property type="protein sequence ID" value="CAA0093284.1"/>
    <property type="molecule type" value="Genomic_DNA"/>
</dbReference>
<organism evidence="1 3">
    <name type="scientific">Zhongshania aliphaticivorans</name>
    <dbReference type="NCBI Taxonomy" id="1470434"/>
    <lineage>
        <taxon>Bacteria</taxon>
        <taxon>Pseudomonadati</taxon>
        <taxon>Pseudomonadota</taxon>
        <taxon>Gammaproteobacteria</taxon>
        <taxon>Cellvibrionales</taxon>
        <taxon>Spongiibacteraceae</taxon>
        <taxon>Zhongshania</taxon>
    </lineage>
</organism>
<evidence type="ECO:0000313" key="3">
    <source>
        <dbReference type="Proteomes" id="UP000435877"/>
    </source>
</evidence>
<sequence>MNFEEMSEQEILEIANPIMDRLMKASTNIDYEGHVQDFNKRMLRIVTRDYLHEVCVKYQAEKGFFAQREPVAVFRRPESAAIIWKQYYTKAPGEHVAEMVLVYEDGRFLVDHAMVF</sequence>
<proteinExistence type="predicted"/>
<reference evidence="3 4" key="1">
    <citation type="submission" date="2019-11" db="EMBL/GenBank/DDBJ databases">
        <authorList>
            <person name="Holert J."/>
        </authorList>
    </citation>
    <scope>NUCLEOTIDE SEQUENCE [LARGE SCALE GENOMIC DNA]</scope>
    <source>
        <strain evidence="2">BC3_2A</strain>
        <strain evidence="1">SB11_1A</strain>
    </source>
</reference>
<dbReference type="AlphaFoldDB" id="A0A5S9NRV8"/>
<dbReference type="Proteomes" id="UP000439591">
    <property type="component" value="Unassembled WGS sequence"/>
</dbReference>
<evidence type="ECO:0000313" key="2">
    <source>
        <dbReference type="EMBL" id="CAA0111039.1"/>
    </source>
</evidence>
<dbReference type="RefSeq" id="WP_159268983.1">
    <property type="nucleotide sequence ID" value="NZ_CACSIK010000001.1"/>
</dbReference>
<protein>
    <submittedName>
        <fullName evidence="1">Uncharacterized protein</fullName>
    </submittedName>
</protein>